<dbReference type="RefSeq" id="WP_150168080.1">
    <property type="nucleotide sequence ID" value="NZ_CP029193.1"/>
</dbReference>
<evidence type="ECO:0000313" key="2">
    <source>
        <dbReference type="EMBL" id="QES27318.1"/>
    </source>
</evidence>
<dbReference type="GO" id="GO:0015074">
    <property type="term" value="P:DNA integration"/>
    <property type="evidence" value="ECO:0007669"/>
    <property type="project" value="InterPro"/>
</dbReference>
<dbReference type="PROSITE" id="PS50994">
    <property type="entry name" value="INTEGRASE"/>
    <property type="match status" value="1"/>
</dbReference>
<gene>
    <name evidence="2" type="ORF">DEJ47_13390</name>
</gene>
<feature type="domain" description="Integrase catalytic" evidence="1">
    <location>
        <begin position="252"/>
        <end position="412"/>
    </location>
</feature>
<dbReference type="InterPro" id="IPR012337">
    <property type="entry name" value="RNaseH-like_sf"/>
</dbReference>
<dbReference type="InterPro" id="IPR001584">
    <property type="entry name" value="Integrase_cat-core"/>
</dbReference>
<dbReference type="EMBL" id="CP029193">
    <property type="protein sequence ID" value="QES27318.1"/>
    <property type="molecule type" value="Genomic_DNA"/>
</dbReference>
<dbReference type="GO" id="GO:0003676">
    <property type="term" value="F:nucleic acid binding"/>
    <property type="evidence" value="ECO:0007669"/>
    <property type="project" value="InterPro"/>
</dbReference>
<keyword evidence="3" id="KW-1185">Reference proteome</keyword>
<dbReference type="Gene3D" id="3.30.420.10">
    <property type="entry name" value="Ribonuclease H-like superfamily/Ribonuclease H"/>
    <property type="match status" value="1"/>
</dbReference>
<dbReference type="Proteomes" id="UP000323046">
    <property type="component" value="Chromosome"/>
</dbReference>
<proteinExistence type="predicted"/>
<dbReference type="AlphaFoldDB" id="A0A5P2BC49"/>
<name>A0A5P2BC49_STRVZ</name>
<sequence>MRAGGESAVLRVGDWVTFDDGHHQVVALAGTAVRLRSSGGEESVVLASYLMAAPDFSVTGTESLPTLEPAGLLESLPEAARAAAVEWERHVVEVETGLPAGAEPGTPVKPEYDPARPLVERAQAKADELGVSLRTVMAKRSRYAQQGVWGLVDGRLVRLTEATGRADARLVAAVRQVLDDQTHASTGTRSRVIRRVVKLVEDTHGEGVVPLPSRNTFYKLIDALSTGRHSFGSAATRRQTANRPAGPFTPTFADRPGEQVQIDSTPLDVMVVLDSGVVARAELTIAVDVATRTICAAVLRPVSTKAVDASLLLARMLVPEPMRPGWPLSLRMTASRMPHRQLLDVDARMDQAAAKPVIVPDTVVIDGGKVFISNTFIRACARLGISVQRTRPRTPTDKAIVEATFSAVNTLFCQHLAGYTGRDVSRRGERVEQAAVWTIPELQNLLDEWVLAGWQTRPHDALRDPFRPGKAISPNDKYASLVAAAGYLPLVLRGEDYLELLPVAWRAINDYGVRIAHRTYDSAELGPYRRQHSGHAARRGLWEVHYDPYDLSQVFVRTEGGWVTAPWVHLPLVAAPFAEFTWAHARRLAAEAGLDDTNEVAVARVLDALLTRAEHGPDRQSARVLGRTRAAAALPAPTAAPAIESVPEIEQESSAAPPAAKVVPFGVFDAHAEAERWL</sequence>
<protein>
    <submittedName>
        <fullName evidence="2">Integrase</fullName>
    </submittedName>
</protein>
<dbReference type="InterPro" id="IPR015378">
    <property type="entry name" value="Transposase-like_Mu_C"/>
</dbReference>
<dbReference type="SUPFAM" id="SSF53098">
    <property type="entry name" value="Ribonuclease H-like"/>
    <property type="match status" value="1"/>
</dbReference>
<dbReference type="OrthoDB" id="52928at2"/>
<evidence type="ECO:0000313" key="3">
    <source>
        <dbReference type="Proteomes" id="UP000323046"/>
    </source>
</evidence>
<accession>A0A5P2BC49</accession>
<evidence type="ECO:0000259" key="1">
    <source>
        <dbReference type="PROSITE" id="PS50994"/>
    </source>
</evidence>
<dbReference type="Pfam" id="PF09299">
    <property type="entry name" value="Mu-transpos_C"/>
    <property type="match status" value="1"/>
</dbReference>
<organism evidence="2 3">
    <name type="scientific">Streptomyces venezuelae</name>
    <dbReference type="NCBI Taxonomy" id="54571"/>
    <lineage>
        <taxon>Bacteria</taxon>
        <taxon>Bacillati</taxon>
        <taxon>Actinomycetota</taxon>
        <taxon>Actinomycetes</taxon>
        <taxon>Kitasatosporales</taxon>
        <taxon>Streptomycetaceae</taxon>
        <taxon>Streptomyces</taxon>
    </lineage>
</organism>
<reference evidence="2 3" key="1">
    <citation type="submission" date="2018-05" db="EMBL/GenBank/DDBJ databases">
        <title>Streptomyces venezuelae.</title>
        <authorList>
            <person name="Kim W."/>
            <person name="Lee N."/>
            <person name="Cho B.-K."/>
        </authorList>
    </citation>
    <scope>NUCLEOTIDE SEQUENCE [LARGE SCALE GENOMIC DNA]</scope>
    <source>
        <strain evidence="2 3">ATCC 14583</strain>
    </source>
</reference>
<dbReference type="InterPro" id="IPR036397">
    <property type="entry name" value="RNaseH_sf"/>
</dbReference>